<dbReference type="InterPro" id="IPR054091">
    <property type="entry name" value="Cep192-like_D5"/>
</dbReference>
<evidence type="ECO:0000259" key="5">
    <source>
        <dbReference type="Pfam" id="PF22074"/>
    </source>
</evidence>
<dbReference type="Pfam" id="PF22074">
    <property type="entry name" value="Cep192_D5"/>
    <property type="match status" value="1"/>
</dbReference>
<comment type="caution">
    <text evidence="6">The sequence shown here is derived from an EMBL/GenBank/DDBJ whole genome shotgun (WGS) entry which is preliminary data.</text>
</comment>
<feature type="domain" description="Cep192-like" evidence="5">
    <location>
        <begin position="1250"/>
        <end position="1369"/>
    </location>
</feature>
<feature type="coiled-coil region" evidence="1">
    <location>
        <begin position="128"/>
        <end position="155"/>
    </location>
</feature>
<proteinExistence type="predicted"/>
<dbReference type="Gene3D" id="2.60.40.10">
    <property type="entry name" value="Immunoglobulins"/>
    <property type="match status" value="2"/>
</dbReference>
<dbReference type="EMBL" id="JARGDH010000001">
    <property type="protein sequence ID" value="KAL0278203.1"/>
    <property type="molecule type" value="Genomic_DNA"/>
</dbReference>
<organism evidence="6">
    <name type="scientific">Menopon gallinae</name>
    <name type="common">poultry shaft louse</name>
    <dbReference type="NCBI Taxonomy" id="328185"/>
    <lineage>
        <taxon>Eukaryota</taxon>
        <taxon>Metazoa</taxon>
        <taxon>Ecdysozoa</taxon>
        <taxon>Arthropoda</taxon>
        <taxon>Hexapoda</taxon>
        <taxon>Insecta</taxon>
        <taxon>Pterygota</taxon>
        <taxon>Neoptera</taxon>
        <taxon>Paraneoptera</taxon>
        <taxon>Psocodea</taxon>
        <taxon>Troctomorpha</taxon>
        <taxon>Phthiraptera</taxon>
        <taxon>Amblycera</taxon>
        <taxon>Menoponidae</taxon>
        <taxon>Menopon</taxon>
    </lineage>
</organism>
<evidence type="ECO:0000259" key="3">
    <source>
        <dbReference type="Pfam" id="PF22067"/>
    </source>
</evidence>
<feature type="domain" description="Cep192/Spd-2-like" evidence="4">
    <location>
        <begin position="1131"/>
        <end position="1238"/>
    </location>
</feature>
<feature type="region of interest" description="Disordered" evidence="2">
    <location>
        <begin position="461"/>
        <end position="486"/>
    </location>
</feature>
<name>A0AAW2I756_9NEOP</name>
<dbReference type="InterPro" id="IPR054090">
    <property type="entry name" value="Cep192_Spd-2-like_dom"/>
</dbReference>
<feature type="domain" description="Cep192-like" evidence="3">
    <location>
        <begin position="1005"/>
        <end position="1100"/>
    </location>
</feature>
<feature type="compositionally biased region" description="Polar residues" evidence="2">
    <location>
        <begin position="461"/>
        <end position="478"/>
    </location>
</feature>
<dbReference type="Pfam" id="PF22073">
    <property type="entry name" value="Cep192_D4"/>
    <property type="match status" value="1"/>
</dbReference>
<evidence type="ECO:0000313" key="6">
    <source>
        <dbReference type="EMBL" id="KAL0278202.1"/>
    </source>
</evidence>
<dbReference type="EMBL" id="JARGDH010000001">
    <property type="protein sequence ID" value="KAL0278201.1"/>
    <property type="molecule type" value="Genomic_DNA"/>
</dbReference>
<keyword evidence="1" id="KW-0175">Coiled coil</keyword>
<dbReference type="Pfam" id="PF22067">
    <property type="entry name" value="Cep192_D3"/>
    <property type="match status" value="1"/>
</dbReference>
<dbReference type="InterPro" id="IPR013783">
    <property type="entry name" value="Ig-like_fold"/>
</dbReference>
<accession>A0AAW2I756</accession>
<dbReference type="EMBL" id="JARGDH010000001">
    <property type="protein sequence ID" value="KAL0278202.1"/>
    <property type="molecule type" value="Genomic_DNA"/>
</dbReference>
<dbReference type="InterPro" id="IPR054089">
    <property type="entry name" value="Cep192-like_D3"/>
</dbReference>
<evidence type="ECO:0000256" key="1">
    <source>
        <dbReference type="SAM" id="Coils"/>
    </source>
</evidence>
<protein>
    <submittedName>
        <fullName evidence="6">Uncharacterized protein</fullName>
    </submittedName>
</protein>
<evidence type="ECO:0000256" key="2">
    <source>
        <dbReference type="SAM" id="MobiDB-lite"/>
    </source>
</evidence>
<gene>
    <name evidence="6" type="ORF">PYX00_000087</name>
</gene>
<reference evidence="6" key="1">
    <citation type="journal article" date="2024" name="Gigascience">
        <title>Chromosome-level genome of the poultry shaft louse Menopon gallinae provides insight into the host-switching and adaptive evolution of parasitic lice.</title>
        <authorList>
            <person name="Xu Y."/>
            <person name="Ma L."/>
            <person name="Liu S."/>
            <person name="Liang Y."/>
            <person name="Liu Q."/>
            <person name="He Z."/>
            <person name="Tian L."/>
            <person name="Duan Y."/>
            <person name="Cai W."/>
            <person name="Li H."/>
            <person name="Song F."/>
        </authorList>
    </citation>
    <scope>NUCLEOTIDE SEQUENCE</scope>
    <source>
        <strain evidence="6">Cailab_2023a</strain>
    </source>
</reference>
<evidence type="ECO:0000259" key="4">
    <source>
        <dbReference type="Pfam" id="PF22073"/>
    </source>
</evidence>
<sequence length="1494" mass="166862">MNGEWQKDDNRILKTNKLETMDNFEDEDPINAYLKQRHSKSRNSIFSNIESDTDYSSLGVLDVDNFSLLDDASEFASNDVRLQDSLNALSNENTDPREQVLNGELRDINPYISRPDPTESELNLMKQRELAKRTLLQLNSRLERINQNLKSLDIEKPKGKETKGETEKSVLKSLPEKEVARNWFDQNLSPQTPRFFKDELNSIIEPSVTPVSWLKECGRKSDILVGTINNRPSFEKSVRNKSSISIHPLRESDLDFKPQSQDDILNRLEEDEKKFLKEQSALSNNSDISHFSGITGSQSLLSSTTASKVEDEDRMSIGKYFQLRSNSVNSLIGAKDTEGNVSDVFHNTNNKLPNRKSPAMLDVPTRTIGTEELNLTGEPNSGRLNEKRWFSSTELERISDAASEVRYSNGSAASTSTLLIQNLLCEMDSGLSGTQINDRLLECVDKIKNQKKASKLEVTGNMETPKSSKTGGRVSTSRIPGRGKQDNMSRCVLTSFVRNSRSPLQGKKNVSKSCSEMSSAEFKENLPKTPKGHFVADKNVLTLRNELIKGGRKGFDSSTPKAENTRPNAGKFKFACNKLLMDDADWEPPRISSVRKPISLSDTEEEMENTLHASDGEKFDRTVVDKDSYIPEDSRDLTLVLERISGIKENRFCSEKSVDGGEDILAVVKKLANYPKGSVDCSALTPLLKDKFPELVPTLSVRENQSDTSTSEGIGMKMQESFTASPGSWISMTSKYGENGNVNIVLGLKKLLSLPVKNVTEHWLIISLESMSIQYQTDKCLSGTKMNDEFVIENFLTVHMKNTLIPPNESLLFKCYILPKVHVSLDVKLNLRVTKLDGKESRTENLVIPVTCIFPKRNVTVLPTNEVDFGTIPEECSQEKSVEIFFDGICDLPLKVYIDKSPNFILSPDVRLNGETVKSEVSEGDQFCYTLREGMKSALLFKVIFRPSLTADSNKGALLDRKGVLSVVLDSPVENCPLRQIPLSGRVAFAKFLCHPSSSPLIFRTTEIGQSVKREFPIKNVGSIDIEFSLSVTSEVSNAGNTTDLLFSVPETFLVPKGEKRNIEIFFNGKTKENYVNRNLIMEMIPNGRISYEVELIGIVMPIAGGKSLSRSSSQSGPTHCVSNPGNISYKLKSTTNSVSWAAVPLDTELKQTFHVMNSSNCNATARFSFWRETNAFKFINDNGEAIEKLRKVLKPNCSNAMTVIFRPDCVGPHNNGIIIETNHLSGRKMISLNGYGGAPKIFIRNLKSDLNGSKIIRLTNSEPENQIFSATMEVINKGNIPGFVSVQTIMKVLSLSNGLEIEPANFVLQPNSRTEVRVSQKLKNDDIKRLLSGRDIGKLATMTVTTGDELSRFRLRRVVKEQKMKTSDSIGCLLDEFIGEKEHDIDKFDDDKNFENVFRKNLETIEIAAIIERHTDVCEPTILEDFEETVKEFVTILPAADYSVASLRESERADQPSAKGLYLESSNLSSSSGKSSKSRDKKISKWLATLEKP</sequence>